<dbReference type="GO" id="GO:0003723">
    <property type="term" value="F:RNA binding"/>
    <property type="evidence" value="ECO:0007669"/>
    <property type="project" value="UniProtKB-UniRule"/>
</dbReference>
<name>A0A1C3KD10_PLAMA</name>
<feature type="compositionally biased region" description="Basic and acidic residues" evidence="3">
    <location>
        <begin position="93"/>
        <end position="128"/>
    </location>
</feature>
<dbReference type="InterPro" id="IPR000504">
    <property type="entry name" value="RRM_dom"/>
</dbReference>
<dbReference type="SUPFAM" id="SSF54928">
    <property type="entry name" value="RNA-binding domain, RBD"/>
    <property type="match status" value="1"/>
</dbReference>
<dbReference type="VEuPathDB" id="PlasmoDB:PmUG01_09040200"/>
<protein>
    <submittedName>
        <fullName evidence="5">RNA-binding protein s1, putative</fullName>
    </submittedName>
</protein>
<dbReference type="PROSITE" id="PS50102">
    <property type="entry name" value="RRM"/>
    <property type="match status" value="1"/>
</dbReference>
<dbReference type="AlphaFoldDB" id="A0A1C3KD10"/>
<dbReference type="Proteomes" id="UP000219799">
    <property type="component" value="Chromosome 9"/>
</dbReference>
<keyword evidence="1 2" id="KW-0694">RNA-binding</keyword>
<dbReference type="Gene3D" id="3.30.70.330">
    <property type="match status" value="1"/>
</dbReference>
<organism evidence="5 6">
    <name type="scientific">Plasmodium malariae</name>
    <dbReference type="NCBI Taxonomy" id="5858"/>
    <lineage>
        <taxon>Eukaryota</taxon>
        <taxon>Sar</taxon>
        <taxon>Alveolata</taxon>
        <taxon>Apicomplexa</taxon>
        <taxon>Aconoidasida</taxon>
        <taxon>Haemosporida</taxon>
        <taxon>Plasmodiidae</taxon>
        <taxon>Plasmodium</taxon>
        <taxon>Plasmodium (Plasmodium)</taxon>
    </lineage>
</organism>
<dbReference type="GO" id="GO:0005654">
    <property type="term" value="C:nucleoplasm"/>
    <property type="evidence" value="ECO:0007669"/>
    <property type="project" value="TreeGrafter"/>
</dbReference>
<accession>A0A1C3KD10</accession>
<dbReference type="PANTHER" id="PTHR15481:SF0">
    <property type="entry name" value="LD23870P-RELATED"/>
    <property type="match status" value="1"/>
</dbReference>
<dbReference type="GO" id="GO:0061574">
    <property type="term" value="C:ASAP complex"/>
    <property type="evidence" value="ECO:0007669"/>
    <property type="project" value="TreeGrafter"/>
</dbReference>
<evidence type="ECO:0000256" key="1">
    <source>
        <dbReference type="ARBA" id="ARBA00022884"/>
    </source>
</evidence>
<dbReference type="GO" id="GO:0000398">
    <property type="term" value="P:mRNA splicing, via spliceosome"/>
    <property type="evidence" value="ECO:0007669"/>
    <property type="project" value="TreeGrafter"/>
</dbReference>
<dbReference type="GO" id="GO:0005737">
    <property type="term" value="C:cytoplasm"/>
    <property type="evidence" value="ECO:0007669"/>
    <property type="project" value="TreeGrafter"/>
</dbReference>
<feature type="region of interest" description="Disordered" evidence="3">
    <location>
        <begin position="93"/>
        <end position="171"/>
    </location>
</feature>
<dbReference type="Pfam" id="PF00076">
    <property type="entry name" value="RRM_1"/>
    <property type="match status" value="1"/>
</dbReference>
<dbReference type="InterPro" id="IPR035979">
    <property type="entry name" value="RBD_domain_sf"/>
</dbReference>
<feature type="domain" description="RRM" evidence="4">
    <location>
        <begin position="4"/>
        <end position="88"/>
    </location>
</feature>
<evidence type="ECO:0000313" key="5">
    <source>
        <dbReference type="EMBL" id="SBT71407.1"/>
    </source>
</evidence>
<evidence type="ECO:0000259" key="4">
    <source>
        <dbReference type="PROSITE" id="PS50102"/>
    </source>
</evidence>
<evidence type="ECO:0000256" key="2">
    <source>
        <dbReference type="PROSITE-ProRule" id="PRU00176"/>
    </source>
</evidence>
<dbReference type="SMART" id="SM00360">
    <property type="entry name" value="RRM"/>
    <property type="match status" value="1"/>
</dbReference>
<feature type="compositionally biased region" description="Low complexity" evidence="3">
    <location>
        <begin position="146"/>
        <end position="156"/>
    </location>
</feature>
<sequence length="171" mass="20398">MNDSSIYVYNLTKNVSVEHLKEIFMHFGNLKDINFLLNDENVDGKDNADNFICAKIKFENDLYAKIAKEFMNGGQIDGKTVSIKYEHIIDEKEKEKEKEKVKEREREREKEKEKEKYKDRKPNSDKKRSEKRKYIKDDYKSSTSCSRVSKNLSRKSSSSRKKRRKKSIKKR</sequence>
<evidence type="ECO:0000313" key="6">
    <source>
        <dbReference type="Proteomes" id="UP000219799"/>
    </source>
</evidence>
<evidence type="ECO:0000256" key="3">
    <source>
        <dbReference type="SAM" id="MobiDB-lite"/>
    </source>
</evidence>
<gene>
    <name evidence="5" type="primary">PmlGA01_090031800</name>
    <name evidence="5" type="ORF">PMLGA01_090031800</name>
</gene>
<feature type="compositionally biased region" description="Basic residues" evidence="3">
    <location>
        <begin position="157"/>
        <end position="171"/>
    </location>
</feature>
<dbReference type="InterPro" id="IPR012677">
    <property type="entry name" value="Nucleotide-bd_a/b_plait_sf"/>
</dbReference>
<proteinExistence type="predicted"/>
<dbReference type="EMBL" id="LT594497">
    <property type="protein sequence ID" value="SBT71407.1"/>
    <property type="molecule type" value="Genomic_DNA"/>
</dbReference>
<dbReference type="PANTHER" id="PTHR15481">
    <property type="entry name" value="RIBONUCLEIC ACID BINDING PROTEIN S1"/>
    <property type="match status" value="1"/>
</dbReference>
<reference evidence="5 6" key="1">
    <citation type="submission" date="2016-06" db="EMBL/GenBank/DDBJ databases">
        <authorList>
            <consortium name="Pathogen Informatics"/>
        </authorList>
    </citation>
    <scope>NUCLEOTIDE SEQUENCE [LARGE SCALE GENOMIC DNA]</scope>
    <source>
        <strain evidence="5">PmlGA01</strain>
    </source>
</reference>